<sequence>MEVDDMSEPTMPLEAQIMAVLSTVTNPESEQTITELGYVRTVTIDDDGVTINLKVPPVASSENHAYLLAFEIQNALQRADRIGAIEVLLDDHADSDTINAGRGFLRKAHRAALERCVSALVERDSLAPSAVQRLILRDLPDGRDKTRLLHCRYALGLSMCLNSKAFVDADGRPLPVDELPMHA</sequence>
<dbReference type="EMBL" id="AP022564">
    <property type="protein sequence ID" value="BBX22383.1"/>
    <property type="molecule type" value="Genomic_DNA"/>
</dbReference>
<dbReference type="InterPro" id="IPR002744">
    <property type="entry name" value="MIP18-like"/>
</dbReference>
<dbReference type="Proteomes" id="UP000467636">
    <property type="component" value="Chromosome"/>
</dbReference>
<name>A0AAD1HXC4_9MYCO</name>
<organism evidence="2 3">
    <name type="scientific">Mycolicibacter terrae</name>
    <dbReference type="NCBI Taxonomy" id="1788"/>
    <lineage>
        <taxon>Bacteria</taxon>
        <taxon>Bacillati</taxon>
        <taxon>Actinomycetota</taxon>
        <taxon>Actinomycetes</taxon>
        <taxon>Mycobacteriales</taxon>
        <taxon>Mycobacteriaceae</taxon>
        <taxon>Mycolicibacter</taxon>
    </lineage>
</organism>
<dbReference type="Gene3D" id="3.30.300.130">
    <property type="entry name" value="Fe-S cluster assembly (FSCA)"/>
    <property type="match status" value="1"/>
</dbReference>
<evidence type="ECO:0000259" key="1">
    <source>
        <dbReference type="Pfam" id="PF01883"/>
    </source>
</evidence>
<dbReference type="InterPro" id="IPR034904">
    <property type="entry name" value="FSCA_dom_sf"/>
</dbReference>
<protein>
    <recommendedName>
        <fullName evidence="1">MIP18 family-like domain-containing protein</fullName>
    </recommendedName>
</protein>
<accession>A0AAD1HXC4</accession>
<dbReference type="SUPFAM" id="SSF117916">
    <property type="entry name" value="Fe-S cluster assembly (FSCA) domain-like"/>
    <property type="match status" value="1"/>
</dbReference>
<keyword evidence="3" id="KW-1185">Reference proteome</keyword>
<evidence type="ECO:0000313" key="2">
    <source>
        <dbReference type="EMBL" id="BBX22383.1"/>
    </source>
</evidence>
<reference evidence="2 3" key="1">
    <citation type="journal article" date="2019" name="Emerg. Microbes Infect.">
        <title>Comprehensive subspecies identification of 175 nontuberculous mycobacteria species based on 7547 genomic profiles.</title>
        <authorList>
            <person name="Matsumoto Y."/>
            <person name="Kinjo T."/>
            <person name="Motooka D."/>
            <person name="Nabeya D."/>
            <person name="Jung N."/>
            <person name="Uechi K."/>
            <person name="Horii T."/>
            <person name="Iida T."/>
            <person name="Fujita J."/>
            <person name="Nakamura S."/>
        </authorList>
    </citation>
    <scope>NUCLEOTIDE SEQUENCE [LARGE SCALE GENOMIC DNA]</scope>
    <source>
        <strain evidence="2 3">JCM 12143</strain>
    </source>
</reference>
<dbReference type="Pfam" id="PF01883">
    <property type="entry name" value="FeS_assembly_P"/>
    <property type="match status" value="1"/>
</dbReference>
<feature type="domain" description="MIP18 family-like" evidence="1">
    <location>
        <begin position="14"/>
        <end position="78"/>
    </location>
</feature>
<dbReference type="AlphaFoldDB" id="A0AAD1HXC4"/>
<proteinExistence type="predicted"/>
<gene>
    <name evidence="2" type="ORF">MTER_17940</name>
</gene>
<evidence type="ECO:0000313" key="3">
    <source>
        <dbReference type="Proteomes" id="UP000467636"/>
    </source>
</evidence>